<dbReference type="Gene3D" id="3.40.190.10">
    <property type="entry name" value="Periplasmic binding protein-like II"/>
    <property type="match status" value="2"/>
</dbReference>
<dbReference type="Proteomes" id="UP000515511">
    <property type="component" value="Chromosome"/>
</dbReference>
<dbReference type="RefSeq" id="WP_185275077.1">
    <property type="nucleotide sequence ID" value="NZ_CP043641.1"/>
</dbReference>
<dbReference type="PANTHER" id="PTHR31528:SF3">
    <property type="entry name" value="THIAMINE BIOSYNTHESIS PROTEIN HI_0357-RELATED"/>
    <property type="match status" value="1"/>
</dbReference>
<dbReference type="EMBL" id="CP043641">
    <property type="protein sequence ID" value="QNE35607.1"/>
    <property type="molecule type" value="Genomic_DNA"/>
</dbReference>
<dbReference type="InterPro" id="IPR015168">
    <property type="entry name" value="SsuA/THI5"/>
</dbReference>
<dbReference type="SUPFAM" id="SSF53850">
    <property type="entry name" value="Periplasmic binding protein-like II"/>
    <property type="match status" value="1"/>
</dbReference>
<reference evidence="3" key="1">
    <citation type="submission" date="2019-09" db="EMBL/GenBank/DDBJ databases">
        <title>Antimicrobial potential of Antarctic Bacteria.</title>
        <authorList>
            <person name="Benaud N."/>
            <person name="Edwards R.J."/>
            <person name="Ferrari B.C."/>
        </authorList>
    </citation>
    <scope>NUCLEOTIDE SEQUENCE [LARGE SCALE GENOMIC DNA]</scope>
    <source>
        <strain evidence="3">INR9</strain>
    </source>
</reference>
<proteinExistence type="predicted"/>
<dbReference type="InterPro" id="IPR027939">
    <property type="entry name" value="NMT1/THI5"/>
</dbReference>
<sequence length="330" mass="35661">MADTTSTLTPVKLGSKASWIAYLADALGYFEEAGLDVTLLDKPTIKELEAAGERIDVQVNWLQHAVYGTANGKPQLAVMMLHDATGITIMVADGAKDQITSAADFAGKRIAEGASHSSKGILTNYLATKAGLPSGSYTPVYAALDGRREAVAQALQDDSVDVLTFMEPMTTFVRNSDKVSVLYDFGTRESTLAELGLVWPAESLLVNPDYRRENPDTVQKLVDAFVKTMEYIHASSPEEVAGQLRGTLLAGKSDAEAVEAIAKRWPTLSHDYDFQRESVQLVIDAIQAAPFDDSASGQTRAKSKEIQIDPETLYDNSFVVNALQPLAQGL</sequence>
<dbReference type="AlphaFoldDB" id="A0A7G6YAU2"/>
<dbReference type="Pfam" id="PF09084">
    <property type="entry name" value="NMT1"/>
    <property type="match status" value="1"/>
</dbReference>
<protein>
    <recommendedName>
        <fullName evidence="1">SsuA/THI5-like domain-containing protein</fullName>
    </recommendedName>
</protein>
<gene>
    <name evidence="2" type="ORF">F1C12_11030</name>
</gene>
<feature type="domain" description="SsuA/THI5-like" evidence="1">
    <location>
        <begin position="21"/>
        <end position="235"/>
    </location>
</feature>
<name>A0A7G6YAU2_9MICO</name>
<evidence type="ECO:0000313" key="3">
    <source>
        <dbReference type="Proteomes" id="UP000515511"/>
    </source>
</evidence>
<dbReference type="GO" id="GO:0009228">
    <property type="term" value="P:thiamine biosynthetic process"/>
    <property type="evidence" value="ECO:0007669"/>
    <property type="project" value="InterPro"/>
</dbReference>
<organism evidence="2 3">
    <name type="scientific">Leifsonia shinshuensis</name>
    <dbReference type="NCBI Taxonomy" id="150026"/>
    <lineage>
        <taxon>Bacteria</taxon>
        <taxon>Bacillati</taxon>
        <taxon>Actinomycetota</taxon>
        <taxon>Actinomycetes</taxon>
        <taxon>Micrococcales</taxon>
        <taxon>Microbacteriaceae</taxon>
        <taxon>Leifsonia</taxon>
    </lineage>
</organism>
<accession>A0A7G6YAU2</accession>
<evidence type="ECO:0000313" key="2">
    <source>
        <dbReference type="EMBL" id="QNE35607.1"/>
    </source>
</evidence>
<dbReference type="KEGG" id="lse:F1C12_11030"/>
<evidence type="ECO:0000259" key="1">
    <source>
        <dbReference type="Pfam" id="PF09084"/>
    </source>
</evidence>
<dbReference type="PANTHER" id="PTHR31528">
    <property type="entry name" value="4-AMINO-5-HYDROXYMETHYL-2-METHYLPYRIMIDINE PHOSPHATE SYNTHASE THI11-RELATED"/>
    <property type="match status" value="1"/>
</dbReference>